<protein>
    <submittedName>
        <fullName evidence="2">Uncharacterized protein</fullName>
    </submittedName>
</protein>
<organism evidence="2 3">
    <name type="scientific">Termititenax aidoneus</name>
    <dbReference type="NCBI Taxonomy" id="2218524"/>
    <lineage>
        <taxon>Bacteria</taxon>
        <taxon>Bacillati</taxon>
        <taxon>Candidatus Margulisiibacteriota</taxon>
        <taxon>Candidatus Termititenacia</taxon>
        <taxon>Candidatus Termititenacales</taxon>
        <taxon>Candidatus Termititenacaceae</taxon>
        <taxon>Candidatus Termititenax</taxon>
    </lineage>
</organism>
<evidence type="ECO:0000313" key="2">
    <source>
        <dbReference type="EMBL" id="GBR72784.1"/>
    </source>
</evidence>
<name>A0A388T9M8_TERA1</name>
<dbReference type="AlphaFoldDB" id="A0A388T9M8"/>
<sequence length="494" mass="55534">MAQIYERQVLPDATPRQLDTSAAQNNLQKATQIIKTGQSIVETQAKMAAHNAEVERKRQQQQQQIAETSAKKAAEQIIKNAYTVYGTQAQKYEENISENLEKLYETIPDGPAKNSVMGEIGIIKSGYDAHVTDNINKIQQKQHNISMADDYITDVDTAKSSLSNLFFTPGEIANELSAETLQKAVAGSDAAGMINRAYGVRNAVDQYGNSIFSEKQRTHIEELHDNMGYYAAIDYMQDKVMNNRALAVQQLQWFTNNKQTVMDAFKLDDQQYEKTLKDMRSILDGQITAGQLEVNNFTLADINAGYKNAKIEITDGQPKSEMNFNTALEFSAQIDNAINNGNYNTTAEYNKLQDQKAVVDRIVVDMVERGKTVKHKWWGENAGEAGENLARKNVELLSSLSGIADKNFINALKVEHYRAQAGFFQERGLKLTSSDKQNIDDARGIAKNTFIRQAERLVGKQKVDEGQDAFMIYSAALEKWKRSNKKNNLQERLK</sequence>
<reference evidence="2 3" key="1">
    <citation type="journal article" date="2019" name="ISME J.">
        <title>Genome analyses of uncultured TG2/ZB3 bacteria in 'Margulisbacteria' specifically attached to ectosymbiotic spirochetes of protists in the termite gut.</title>
        <authorList>
            <person name="Utami Y.D."/>
            <person name="Kuwahara H."/>
            <person name="Igai K."/>
            <person name="Murakami T."/>
            <person name="Sugaya K."/>
            <person name="Morikawa T."/>
            <person name="Nagura Y."/>
            <person name="Yuki M."/>
            <person name="Deevong P."/>
            <person name="Inoue T."/>
            <person name="Kihara K."/>
            <person name="Lo N."/>
            <person name="Yamada A."/>
            <person name="Ohkuma M."/>
            <person name="Hongoh Y."/>
        </authorList>
    </citation>
    <scope>NUCLEOTIDE SEQUENCE [LARGE SCALE GENOMIC DNA]</scope>
    <source>
        <strain evidence="2">NkOx7-01</strain>
    </source>
</reference>
<proteinExistence type="predicted"/>
<evidence type="ECO:0000313" key="3">
    <source>
        <dbReference type="Proteomes" id="UP000269352"/>
    </source>
</evidence>
<dbReference type="Proteomes" id="UP000269352">
    <property type="component" value="Unassembled WGS sequence"/>
</dbReference>
<gene>
    <name evidence="2" type="ORF">NO1_0260</name>
</gene>
<keyword evidence="1" id="KW-0175">Coiled coil</keyword>
<keyword evidence="3" id="KW-1185">Reference proteome</keyword>
<evidence type="ECO:0000256" key="1">
    <source>
        <dbReference type="SAM" id="Coils"/>
    </source>
</evidence>
<accession>A0A388T9M8</accession>
<feature type="coiled-coil region" evidence="1">
    <location>
        <begin position="40"/>
        <end position="71"/>
    </location>
</feature>
<comment type="caution">
    <text evidence="2">The sequence shown here is derived from an EMBL/GenBank/DDBJ whole genome shotgun (WGS) entry which is preliminary data.</text>
</comment>
<dbReference type="EMBL" id="BGZN01000002">
    <property type="protein sequence ID" value="GBR72784.1"/>
    <property type="molecule type" value="Genomic_DNA"/>
</dbReference>